<evidence type="ECO:0000259" key="5">
    <source>
        <dbReference type="Pfam" id="PF00724"/>
    </source>
</evidence>
<evidence type="ECO:0000256" key="3">
    <source>
        <dbReference type="ARBA" id="ARBA00022643"/>
    </source>
</evidence>
<sequence>MSVRYESSSSDASPLGKPLTFEFSGKTARNRFLKGAMSERQASWDPKDFASRGIPSTNLVNVYKRWGEGEYGQILTGNVMIEYDHLEAMGNPIIPLDAPTEGLRFERFAAMAKAGKAHGSLMVAQVSHPGRQVENRVQPNPISASDVQLEGTPIGLSYNKPRAATQEDIDSIINKFAHAAEYLEKAGFDGIQLHGAHGYLLAQFLSKTTNKRTDKYGGSLENRFRIIKEISEEIRKRVKPDFILGIKMNSVEFQADGFTPEDAKAACQELEGARFDYVELSGGTYQETAFVHKRESTRKRENFFLEFAEEIVKPLTKTKTYVTGGFKTVGAMVAALDTVDGVGLGRPAAQEFRLPKDILEGRVTGVKKIPVNENDFLLTNIAAGTQMKQVGNDEEPVDLSIVANVELFKKEMAAWGAKRAADKEFKEYGFIDWTQDVRPYGVY</sequence>
<feature type="domain" description="NADH:flavin oxidoreductase/NADH oxidase N-terminal" evidence="5">
    <location>
        <begin position="17"/>
        <end position="361"/>
    </location>
</feature>
<keyword evidence="4" id="KW-0560">Oxidoreductase</keyword>
<dbReference type="GO" id="GO:0010181">
    <property type="term" value="F:FMN binding"/>
    <property type="evidence" value="ECO:0007669"/>
    <property type="project" value="InterPro"/>
</dbReference>
<evidence type="ECO:0000256" key="1">
    <source>
        <dbReference type="ARBA" id="ARBA00005979"/>
    </source>
</evidence>
<evidence type="ECO:0000313" key="7">
    <source>
        <dbReference type="Proteomes" id="UP000322873"/>
    </source>
</evidence>
<keyword evidence="7" id="KW-1185">Reference proteome</keyword>
<dbReference type="PANTHER" id="PTHR43656:SF5">
    <property type="entry name" value="NADH:FLAVIN OXIDOREDUCTASE_NADH OXIDASE N-TERMINAL DOMAIN-CONTAINING PROTEIN"/>
    <property type="match status" value="1"/>
</dbReference>
<protein>
    <recommendedName>
        <fullName evidence="5">NADH:flavin oxidoreductase/NADH oxidase N-terminal domain-containing protein</fullName>
    </recommendedName>
</protein>
<evidence type="ECO:0000256" key="2">
    <source>
        <dbReference type="ARBA" id="ARBA00022630"/>
    </source>
</evidence>
<dbReference type="InterPro" id="IPR051799">
    <property type="entry name" value="NADH_flavin_oxidoreductase"/>
</dbReference>
<dbReference type="SUPFAM" id="SSF51395">
    <property type="entry name" value="FMN-linked oxidoreductases"/>
    <property type="match status" value="1"/>
</dbReference>
<organism evidence="6 7">
    <name type="scientific">Monilinia fructicola</name>
    <name type="common">Brown rot fungus</name>
    <name type="synonym">Ciboria fructicola</name>
    <dbReference type="NCBI Taxonomy" id="38448"/>
    <lineage>
        <taxon>Eukaryota</taxon>
        <taxon>Fungi</taxon>
        <taxon>Dikarya</taxon>
        <taxon>Ascomycota</taxon>
        <taxon>Pezizomycotina</taxon>
        <taxon>Leotiomycetes</taxon>
        <taxon>Helotiales</taxon>
        <taxon>Sclerotiniaceae</taxon>
        <taxon>Monilinia</taxon>
    </lineage>
</organism>
<dbReference type="EMBL" id="VICG01000014">
    <property type="protein sequence ID" value="KAA8564800.1"/>
    <property type="molecule type" value="Genomic_DNA"/>
</dbReference>
<dbReference type="Proteomes" id="UP000322873">
    <property type="component" value="Unassembled WGS sequence"/>
</dbReference>
<dbReference type="CDD" id="cd04733">
    <property type="entry name" value="OYE_like_2_FMN"/>
    <property type="match status" value="1"/>
</dbReference>
<comment type="caution">
    <text evidence="6">The sequence shown here is derived from an EMBL/GenBank/DDBJ whole genome shotgun (WGS) entry which is preliminary data.</text>
</comment>
<accession>A0A5M9J8C7</accession>
<dbReference type="InterPro" id="IPR001155">
    <property type="entry name" value="OxRdtase_FMN_N"/>
</dbReference>
<name>A0A5M9J8C7_MONFR</name>
<dbReference type="VEuPathDB" id="FungiDB:MFRU_008g03620"/>
<keyword evidence="3" id="KW-0288">FMN</keyword>
<dbReference type="Gene3D" id="3.20.20.70">
    <property type="entry name" value="Aldolase class I"/>
    <property type="match status" value="1"/>
</dbReference>
<dbReference type="OrthoDB" id="1663137at2759"/>
<dbReference type="AlphaFoldDB" id="A0A5M9J8C7"/>
<dbReference type="PANTHER" id="PTHR43656">
    <property type="entry name" value="BINDING OXIDOREDUCTASE, PUTATIVE (AFU_ORTHOLOGUE AFUA_2G08260)-RELATED"/>
    <property type="match status" value="1"/>
</dbReference>
<reference evidence="6 7" key="1">
    <citation type="submission" date="2019-06" db="EMBL/GenBank/DDBJ databases">
        <title>Genome Sequence of the Brown Rot Fungal Pathogen Monilinia fructicola.</title>
        <authorList>
            <person name="De Miccolis Angelini R.M."/>
            <person name="Landi L."/>
            <person name="Abate D."/>
            <person name="Pollastro S."/>
            <person name="Romanazzi G."/>
            <person name="Faretra F."/>
        </authorList>
    </citation>
    <scope>NUCLEOTIDE SEQUENCE [LARGE SCALE GENOMIC DNA]</scope>
    <source>
        <strain evidence="6 7">Mfrc123</strain>
    </source>
</reference>
<comment type="similarity">
    <text evidence="1">Belongs to the NADH:flavin oxidoreductase/NADH oxidase family.</text>
</comment>
<gene>
    <name evidence="6" type="ORF">EYC84_010571</name>
</gene>
<evidence type="ECO:0000313" key="6">
    <source>
        <dbReference type="EMBL" id="KAA8564800.1"/>
    </source>
</evidence>
<keyword evidence="2" id="KW-0285">Flavoprotein</keyword>
<dbReference type="InterPro" id="IPR013785">
    <property type="entry name" value="Aldolase_TIM"/>
</dbReference>
<proteinExistence type="inferred from homology"/>
<dbReference type="GO" id="GO:0016491">
    <property type="term" value="F:oxidoreductase activity"/>
    <property type="evidence" value="ECO:0007669"/>
    <property type="project" value="UniProtKB-KW"/>
</dbReference>
<evidence type="ECO:0000256" key="4">
    <source>
        <dbReference type="ARBA" id="ARBA00023002"/>
    </source>
</evidence>
<dbReference type="Pfam" id="PF00724">
    <property type="entry name" value="Oxidored_FMN"/>
    <property type="match status" value="1"/>
</dbReference>